<dbReference type="Proteomes" id="UP001180515">
    <property type="component" value="Unassembled WGS sequence"/>
</dbReference>
<dbReference type="NCBIfam" id="NF041014">
    <property type="entry name" value="pilin_ComGG_2"/>
    <property type="match status" value="1"/>
</dbReference>
<dbReference type="InterPro" id="IPR047665">
    <property type="entry name" value="ComGG_streptococcus-type"/>
</dbReference>
<keyword evidence="2" id="KW-1133">Transmembrane helix</keyword>
<reference evidence="3" key="1">
    <citation type="submission" date="2023-03" db="EMBL/GenBank/DDBJ databases">
        <authorList>
            <person name="Shen W."/>
            <person name="Cai J."/>
        </authorList>
    </citation>
    <scope>NUCLEOTIDE SEQUENCE</scope>
    <source>
        <strain evidence="3">P82-2</strain>
    </source>
</reference>
<accession>A0AAE4L1C7</accession>
<feature type="compositionally biased region" description="Basic and acidic residues" evidence="1">
    <location>
        <begin position="140"/>
        <end position="173"/>
    </location>
</feature>
<evidence type="ECO:0000313" key="3">
    <source>
        <dbReference type="EMBL" id="MDT2731910.1"/>
    </source>
</evidence>
<name>A0AAE4L1C7_9STRE</name>
<evidence type="ECO:0000256" key="1">
    <source>
        <dbReference type="SAM" id="MobiDB-lite"/>
    </source>
</evidence>
<keyword evidence="2" id="KW-0812">Transmembrane</keyword>
<evidence type="ECO:0000256" key="2">
    <source>
        <dbReference type="SAM" id="Phobius"/>
    </source>
</evidence>
<proteinExistence type="predicted"/>
<evidence type="ECO:0000313" key="4">
    <source>
        <dbReference type="Proteomes" id="UP001180515"/>
    </source>
</evidence>
<protein>
    <submittedName>
        <fullName evidence="3">Competence type IV pilus minor pilin ComGG</fullName>
    </submittedName>
</protein>
<comment type="caution">
    <text evidence="3">The sequence shown here is derived from an EMBL/GenBank/DDBJ whole genome shotgun (WGS) entry which is preliminary data.</text>
</comment>
<feature type="region of interest" description="Disordered" evidence="1">
    <location>
        <begin position="119"/>
        <end position="173"/>
    </location>
</feature>
<dbReference type="RefSeq" id="WP_308695560.1">
    <property type="nucleotide sequence ID" value="NZ_CP119427.1"/>
</dbReference>
<dbReference type="EMBL" id="JARQAG010000008">
    <property type="protein sequence ID" value="MDT2731910.1"/>
    <property type="molecule type" value="Genomic_DNA"/>
</dbReference>
<sequence>MAWKGILSMHLRSQVKAGVLLYSLLMASIFILIVQVYIIQSNRLQVEHQAHLAIAKAYAMAEMTKSSRSDKQNGQISFNTGTVKYSNKNDQLHMQINVEGGFDYHFSYGNQKQENLEKNSFIEDNQNPNIPSKKRKVRKEKPSTNQKERQGKVKDHTVQFEKDDEDKILSVVE</sequence>
<organism evidence="3 4">
    <name type="scientific">Streptococcus parauberis</name>
    <dbReference type="NCBI Taxonomy" id="1348"/>
    <lineage>
        <taxon>Bacteria</taxon>
        <taxon>Bacillati</taxon>
        <taxon>Bacillota</taxon>
        <taxon>Bacilli</taxon>
        <taxon>Lactobacillales</taxon>
        <taxon>Streptococcaceae</taxon>
        <taxon>Streptococcus</taxon>
    </lineage>
</organism>
<dbReference type="AlphaFoldDB" id="A0AAE4L1C7"/>
<feature type="transmembrane region" description="Helical" evidence="2">
    <location>
        <begin position="20"/>
        <end position="39"/>
    </location>
</feature>
<gene>
    <name evidence="3" type="primary">comGG</name>
    <name evidence="3" type="ORF">P7G31_06575</name>
</gene>
<keyword evidence="2" id="KW-0472">Membrane</keyword>